<dbReference type="PANTHER" id="PTHR31286">
    <property type="entry name" value="GLYCINE-RICH CELL WALL STRUCTURAL PROTEIN 1.8-LIKE"/>
    <property type="match status" value="1"/>
</dbReference>
<dbReference type="EMBL" id="JAZDWU010000009">
    <property type="protein sequence ID" value="KAK9990546.1"/>
    <property type="molecule type" value="Genomic_DNA"/>
</dbReference>
<name>A0AAW2BXE1_9ROSI</name>
<dbReference type="Proteomes" id="UP001459277">
    <property type="component" value="Unassembled WGS sequence"/>
</dbReference>
<keyword evidence="3" id="KW-1185">Reference proteome</keyword>
<dbReference type="InterPro" id="IPR025558">
    <property type="entry name" value="DUF4283"/>
</dbReference>
<proteinExistence type="predicted"/>
<feature type="domain" description="DUF4283" evidence="1">
    <location>
        <begin position="31"/>
        <end position="105"/>
    </location>
</feature>
<gene>
    <name evidence="2" type="ORF">SO802_025531</name>
</gene>
<evidence type="ECO:0000313" key="3">
    <source>
        <dbReference type="Proteomes" id="UP001459277"/>
    </source>
</evidence>
<accession>A0AAW2BXE1</accession>
<reference evidence="2 3" key="1">
    <citation type="submission" date="2024-01" db="EMBL/GenBank/DDBJ databases">
        <title>A telomere-to-telomere, gap-free genome of sweet tea (Lithocarpus litseifolius).</title>
        <authorList>
            <person name="Zhou J."/>
        </authorList>
    </citation>
    <scope>NUCLEOTIDE SEQUENCE [LARGE SCALE GENOMIC DNA]</scope>
    <source>
        <strain evidence="2">Zhou-2022a</strain>
        <tissue evidence="2">Leaf</tissue>
    </source>
</reference>
<evidence type="ECO:0000313" key="2">
    <source>
        <dbReference type="EMBL" id="KAK9990546.1"/>
    </source>
</evidence>
<organism evidence="2 3">
    <name type="scientific">Lithocarpus litseifolius</name>
    <dbReference type="NCBI Taxonomy" id="425828"/>
    <lineage>
        <taxon>Eukaryota</taxon>
        <taxon>Viridiplantae</taxon>
        <taxon>Streptophyta</taxon>
        <taxon>Embryophyta</taxon>
        <taxon>Tracheophyta</taxon>
        <taxon>Spermatophyta</taxon>
        <taxon>Magnoliopsida</taxon>
        <taxon>eudicotyledons</taxon>
        <taxon>Gunneridae</taxon>
        <taxon>Pentapetalae</taxon>
        <taxon>rosids</taxon>
        <taxon>fabids</taxon>
        <taxon>Fagales</taxon>
        <taxon>Fagaceae</taxon>
        <taxon>Lithocarpus</taxon>
    </lineage>
</organism>
<dbReference type="InterPro" id="IPR040256">
    <property type="entry name" value="At4g02000-like"/>
</dbReference>
<dbReference type="Pfam" id="PF14111">
    <property type="entry name" value="DUF4283"/>
    <property type="match status" value="1"/>
</dbReference>
<evidence type="ECO:0000259" key="1">
    <source>
        <dbReference type="Pfam" id="PF14111"/>
    </source>
</evidence>
<dbReference type="PANTHER" id="PTHR31286:SF167">
    <property type="entry name" value="OS09G0268800 PROTEIN"/>
    <property type="match status" value="1"/>
</dbReference>
<sequence length="261" mass="30067">MEEHSQRWQKLSLTNTEGTKFDLSKEKQSPEFVLVGKFFTRRAINVEALAKMFRPLWRTRRNLEIMAAGDNIALFAFELEADVEKVLHGEPWTYGRHLVALERYDGLKPGNELSFCKTAFRIQIHDLPFLLLTREVALSLGATIGTVIKPVNNSEMKGRNFVRVRVVVDISKPLSRGRLASWDQDKEGWVSYHYERLPNLCYWYSRLTRNDKDCVVWLNSKGSLSTEDQQYGPWLRAPQFNGAKKSVVVVLGFDKQESGRA</sequence>
<protein>
    <recommendedName>
        <fullName evidence="1">DUF4283 domain-containing protein</fullName>
    </recommendedName>
</protein>
<comment type="caution">
    <text evidence="2">The sequence shown here is derived from an EMBL/GenBank/DDBJ whole genome shotgun (WGS) entry which is preliminary data.</text>
</comment>
<dbReference type="AlphaFoldDB" id="A0AAW2BXE1"/>